<keyword evidence="1 2" id="KW-0238">DNA-binding</keyword>
<evidence type="ECO:0000259" key="3">
    <source>
        <dbReference type="PROSITE" id="PS50977"/>
    </source>
</evidence>
<dbReference type="PANTHER" id="PTHR30055">
    <property type="entry name" value="HTH-TYPE TRANSCRIPTIONAL REGULATOR RUTR"/>
    <property type="match status" value="1"/>
</dbReference>
<dbReference type="InterPro" id="IPR009057">
    <property type="entry name" value="Homeodomain-like_sf"/>
</dbReference>
<protein>
    <recommendedName>
        <fullName evidence="3">HTH tetR-type domain-containing protein</fullName>
    </recommendedName>
</protein>
<evidence type="ECO:0000313" key="5">
    <source>
        <dbReference type="Proteomes" id="UP000094243"/>
    </source>
</evidence>
<gene>
    <name evidence="4" type="ORF">BHQ17_01055</name>
</gene>
<dbReference type="SUPFAM" id="SSF46689">
    <property type="entry name" value="Homeodomain-like"/>
    <property type="match status" value="1"/>
</dbReference>
<keyword evidence="5" id="KW-1185">Reference proteome</keyword>
<dbReference type="PANTHER" id="PTHR30055:SF196">
    <property type="entry name" value="HTH-TYPE TRANSCRIPTIONAL REGULATOR RUTR"/>
    <property type="match status" value="1"/>
</dbReference>
<accession>A0A1E3S2N5</accession>
<reference evidence="5" key="1">
    <citation type="submission" date="2016-09" db="EMBL/GenBank/DDBJ databases">
        <authorList>
            <person name="Greninger A.L."/>
            <person name="Jerome K.R."/>
            <person name="Mcnair B."/>
            <person name="Wallis C."/>
            <person name="Fang F."/>
        </authorList>
    </citation>
    <scope>NUCLEOTIDE SEQUENCE [LARGE SCALE GENOMIC DNA]</scope>
    <source>
        <strain evidence="5">M7</strain>
    </source>
</reference>
<dbReference type="EMBL" id="MIGZ01000003">
    <property type="protein sequence ID" value="ODQ96445.1"/>
    <property type="molecule type" value="Genomic_DNA"/>
</dbReference>
<proteinExistence type="predicted"/>
<dbReference type="GO" id="GO:0000976">
    <property type="term" value="F:transcription cis-regulatory region binding"/>
    <property type="evidence" value="ECO:0007669"/>
    <property type="project" value="TreeGrafter"/>
</dbReference>
<dbReference type="InterPro" id="IPR001647">
    <property type="entry name" value="HTH_TetR"/>
</dbReference>
<organism evidence="4 5">
    <name type="scientific">Mycolicibacterium holsaticum</name>
    <dbReference type="NCBI Taxonomy" id="152142"/>
    <lineage>
        <taxon>Bacteria</taxon>
        <taxon>Bacillati</taxon>
        <taxon>Actinomycetota</taxon>
        <taxon>Actinomycetes</taxon>
        <taxon>Mycobacteriales</taxon>
        <taxon>Mycobacteriaceae</taxon>
        <taxon>Mycolicibacterium</taxon>
    </lineage>
</organism>
<comment type="caution">
    <text evidence="4">The sequence shown here is derived from an EMBL/GenBank/DDBJ whole genome shotgun (WGS) entry which is preliminary data.</text>
</comment>
<dbReference type="InterPro" id="IPR050109">
    <property type="entry name" value="HTH-type_TetR-like_transc_reg"/>
</dbReference>
<sequence>MRCVSEPKVRRRLSAQERRHQIVESARAVFLRQGYAGTRTREIAEQAGITEAFLYRFFDSKEDLYKASVVEPMGELVAELQATANGLGASDFSGREVLRQVNQMLARFMDESAPFLATLWLRELGRGRVFYQEELLPLLGKPLNSVISKITGWSAPADEHSLIFAAMIGTHVAIAVDVMMRDEPRDARRTADQLTQLFADGVPDSVAESVVQFSR</sequence>
<dbReference type="PRINTS" id="PR00455">
    <property type="entry name" value="HTHTETR"/>
</dbReference>
<dbReference type="Gene3D" id="1.10.357.10">
    <property type="entry name" value="Tetracycline Repressor, domain 2"/>
    <property type="match status" value="1"/>
</dbReference>
<evidence type="ECO:0000313" key="4">
    <source>
        <dbReference type="EMBL" id="ODQ96445.1"/>
    </source>
</evidence>
<dbReference type="PROSITE" id="PS50977">
    <property type="entry name" value="HTH_TETR_2"/>
    <property type="match status" value="1"/>
</dbReference>
<dbReference type="OrthoDB" id="3766519at2"/>
<feature type="DNA-binding region" description="H-T-H motif" evidence="2">
    <location>
        <begin position="39"/>
        <end position="58"/>
    </location>
</feature>
<evidence type="ECO:0000256" key="2">
    <source>
        <dbReference type="PROSITE-ProRule" id="PRU00335"/>
    </source>
</evidence>
<evidence type="ECO:0000256" key="1">
    <source>
        <dbReference type="ARBA" id="ARBA00023125"/>
    </source>
</evidence>
<dbReference type="Proteomes" id="UP000094243">
    <property type="component" value="Unassembled WGS sequence"/>
</dbReference>
<dbReference type="Pfam" id="PF00440">
    <property type="entry name" value="TetR_N"/>
    <property type="match status" value="1"/>
</dbReference>
<dbReference type="AlphaFoldDB" id="A0A1E3S2N5"/>
<dbReference type="GO" id="GO:0003700">
    <property type="term" value="F:DNA-binding transcription factor activity"/>
    <property type="evidence" value="ECO:0007669"/>
    <property type="project" value="TreeGrafter"/>
</dbReference>
<feature type="domain" description="HTH tetR-type" evidence="3">
    <location>
        <begin position="16"/>
        <end position="76"/>
    </location>
</feature>
<name>A0A1E3S2N5_9MYCO</name>